<dbReference type="InterPro" id="IPR005829">
    <property type="entry name" value="Sugar_transporter_CS"/>
</dbReference>
<feature type="transmembrane region" description="Helical" evidence="6">
    <location>
        <begin position="86"/>
        <end position="107"/>
    </location>
</feature>
<keyword evidence="3 6" id="KW-1133">Transmembrane helix</keyword>
<organism evidence="8 9">
    <name type="scientific">Pseudoduganella albidiflava</name>
    <dbReference type="NCBI Taxonomy" id="321983"/>
    <lineage>
        <taxon>Bacteria</taxon>
        <taxon>Pseudomonadati</taxon>
        <taxon>Pseudomonadota</taxon>
        <taxon>Betaproteobacteria</taxon>
        <taxon>Burkholderiales</taxon>
        <taxon>Oxalobacteraceae</taxon>
        <taxon>Telluria group</taxon>
        <taxon>Pseudoduganella</taxon>
    </lineage>
</organism>
<dbReference type="SUPFAM" id="SSF103473">
    <property type="entry name" value="MFS general substrate transporter"/>
    <property type="match status" value="1"/>
</dbReference>
<accession>A0ABX5RRT3</accession>
<feature type="transmembrane region" description="Helical" evidence="6">
    <location>
        <begin position="203"/>
        <end position="221"/>
    </location>
</feature>
<evidence type="ECO:0000259" key="7">
    <source>
        <dbReference type="PROSITE" id="PS50850"/>
    </source>
</evidence>
<dbReference type="Gene3D" id="1.20.1250.20">
    <property type="entry name" value="MFS general substrate transporter like domains"/>
    <property type="match status" value="1"/>
</dbReference>
<feature type="transmembrane region" description="Helical" evidence="6">
    <location>
        <begin position="140"/>
        <end position="160"/>
    </location>
</feature>
<feature type="transmembrane region" description="Helical" evidence="6">
    <location>
        <begin position="412"/>
        <end position="430"/>
    </location>
</feature>
<evidence type="ECO:0000256" key="1">
    <source>
        <dbReference type="ARBA" id="ARBA00004141"/>
    </source>
</evidence>
<evidence type="ECO:0000256" key="6">
    <source>
        <dbReference type="SAM" id="Phobius"/>
    </source>
</evidence>
<name>A0ABX5RRT3_9BURK</name>
<evidence type="ECO:0000313" key="8">
    <source>
        <dbReference type="EMBL" id="QBI01216.1"/>
    </source>
</evidence>
<dbReference type="PANTHER" id="PTHR23508:SF10">
    <property type="entry name" value="CARBOXYLIC ACID TRANSPORTER PROTEIN HOMOLOG"/>
    <property type="match status" value="1"/>
</dbReference>
<feature type="transmembrane region" description="Helical" evidence="6">
    <location>
        <begin position="320"/>
        <end position="337"/>
    </location>
</feature>
<feature type="transmembrane region" description="Helical" evidence="6">
    <location>
        <begin position="344"/>
        <end position="363"/>
    </location>
</feature>
<evidence type="ECO:0000256" key="2">
    <source>
        <dbReference type="ARBA" id="ARBA00022692"/>
    </source>
</evidence>
<proteinExistence type="predicted"/>
<feature type="transmembrane region" description="Helical" evidence="6">
    <location>
        <begin position="436"/>
        <end position="455"/>
    </location>
</feature>
<dbReference type="Proteomes" id="UP000292307">
    <property type="component" value="Chromosome"/>
</dbReference>
<evidence type="ECO:0000256" key="3">
    <source>
        <dbReference type="ARBA" id="ARBA00022989"/>
    </source>
</evidence>
<reference evidence="8 9" key="1">
    <citation type="submission" date="2019-02" db="EMBL/GenBank/DDBJ databases">
        <title>Draft Genome Sequences of Six Type Strains of the Genus Massilia.</title>
        <authorList>
            <person name="Miess H."/>
            <person name="Frediansyhah A."/>
            <person name="Gross H."/>
        </authorList>
    </citation>
    <scope>NUCLEOTIDE SEQUENCE [LARGE SCALE GENOMIC DNA]</scope>
    <source>
        <strain evidence="8 9">DSM 17472</strain>
    </source>
</reference>
<sequence>MRPAVPVIAGSADSNPDKRKSTMTSQHEVGGSYRTLVDGSPLSTLQWAVFILCFLIMFLDGLDTVLIGFLAPYIGAEWQLAKGALTPAFTAGVAGLMIAGCGAGILADRVGRRPLLLGAVAVFGLANLATAYCASLEALVAWRFVTGLGLGAAMPCAVTLVSEYAPARRRALVITSMYCGYTLGGAAVGWLTPIVTQQHGWRAMFVIGAVLPLALLPWLFWRLPESIGFLAERRGDRGAVAALLSRIVGRQVEVPALPERQAAAVNPLSIILSAAYRRKTALLWLANGAGLLMTFTLINWLPSFLTFKGVPAPTASLSGASLQAGGAIGALLIGWLMDRFGSRAVVVATYLGAALVSLLWIAVVDRGSAALLLTGFLAGVLVMGGQTGFQVLATSVYPVAARATGLSWMQSVGRLGGILGIQLAGIGVASDVDPVTLLQALAMPALLAAVAAASLHAGSRLLRGDATAAKGG</sequence>
<evidence type="ECO:0000256" key="4">
    <source>
        <dbReference type="ARBA" id="ARBA00023136"/>
    </source>
</evidence>
<feature type="region of interest" description="Disordered" evidence="5">
    <location>
        <begin position="1"/>
        <end position="26"/>
    </location>
</feature>
<dbReference type="CDD" id="cd17365">
    <property type="entry name" value="MFS_PcaK_like"/>
    <property type="match status" value="1"/>
</dbReference>
<keyword evidence="2 6" id="KW-0812">Transmembrane</keyword>
<comment type="subcellular location">
    <subcellularLocation>
        <location evidence="1">Membrane</location>
        <topology evidence="1">Multi-pass membrane protein</topology>
    </subcellularLocation>
</comment>
<dbReference type="InterPro" id="IPR036259">
    <property type="entry name" value="MFS_trans_sf"/>
</dbReference>
<feature type="transmembrane region" description="Helical" evidence="6">
    <location>
        <begin position="369"/>
        <end position="400"/>
    </location>
</feature>
<gene>
    <name evidence="8" type="ORF">EYF70_10480</name>
</gene>
<dbReference type="PROSITE" id="PS50850">
    <property type="entry name" value="MFS"/>
    <property type="match status" value="1"/>
</dbReference>
<dbReference type="PROSITE" id="PS00216">
    <property type="entry name" value="SUGAR_TRANSPORT_1"/>
    <property type="match status" value="1"/>
</dbReference>
<dbReference type="InterPro" id="IPR011701">
    <property type="entry name" value="MFS"/>
</dbReference>
<dbReference type="PROSITE" id="PS00217">
    <property type="entry name" value="SUGAR_TRANSPORT_2"/>
    <property type="match status" value="1"/>
</dbReference>
<feature type="transmembrane region" description="Helical" evidence="6">
    <location>
        <begin position="47"/>
        <end position="74"/>
    </location>
</feature>
<feature type="transmembrane region" description="Helical" evidence="6">
    <location>
        <begin position="114"/>
        <end position="134"/>
    </location>
</feature>
<dbReference type="EMBL" id="CP036401">
    <property type="protein sequence ID" value="QBI01216.1"/>
    <property type="molecule type" value="Genomic_DNA"/>
</dbReference>
<dbReference type="PANTHER" id="PTHR23508">
    <property type="entry name" value="CARBOXYLIC ACID TRANSPORTER PROTEIN HOMOLOG"/>
    <property type="match status" value="1"/>
</dbReference>
<evidence type="ECO:0000313" key="9">
    <source>
        <dbReference type="Proteomes" id="UP000292307"/>
    </source>
</evidence>
<feature type="transmembrane region" description="Helical" evidence="6">
    <location>
        <begin position="281"/>
        <end position="300"/>
    </location>
</feature>
<dbReference type="InterPro" id="IPR020846">
    <property type="entry name" value="MFS_dom"/>
</dbReference>
<feature type="transmembrane region" description="Helical" evidence="6">
    <location>
        <begin position="172"/>
        <end position="191"/>
    </location>
</feature>
<keyword evidence="9" id="KW-1185">Reference proteome</keyword>
<keyword evidence="4 6" id="KW-0472">Membrane</keyword>
<dbReference type="Pfam" id="PF07690">
    <property type="entry name" value="MFS_1"/>
    <property type="match status" value="1"/>
</dbReference>
<protein>
    <submittedName>
        <fullName evidence="8">MFS transporter</fullName>
    </submittedName>
</protein>
<evidence type="ECO:0000256" key="5">
    <source>
        <dbReference type="SAM" id="MobiDB-lite"/>
    </source>
</evidence>
<feature type="domain" description="Major facilitator superfamily (MFS) profile" evidence="7">
    <location>
        <begin position="49"/>
        <end position="460"/>
    </location>
</feature>